<dbReference type="Proteomes" id="UP000095709">
    <property type="component" value="Unassembled WGS sequence"/>
</dbReference>
<evidence type="ECO:0000259" key="1">
    <source>
        <dbReference type="Pfam" id="PF00126"/>
    </source>
</evidence>
<dbReference type="Gene3D" id="1.10.10.10">
    <property type="entry name" value="Winged helix-like DNA-binding domain superfamily/Winged helix DNA-binding domain"/>
    <property type="match status" value="1"/>
</dbReference>
<dbReference type="InterPro" id="IPR000847">
    <property type="entry name" value="LysR_HTH_N"/>
</dbReference>
<dbReference type="PANTHER" id="PTHR30432">
    <property type="entry name" value="TRANSCRIPTIONAL REGULATOR MODE"/>
    <property type="match status" value="1"/>
</dbReference>
<sequence length="123" mass="14045">MEEKEETLRQKLRYDMRLRVSRTDHAFGPGVAELMEHVEETGSLSKGCKCMQMAYSKGWKILKRAEEDLGIPLVQGNRGGSNGGQTVLTPEGKEFLKRYRKFEQEVRAGADASFQKWFGTEEK</sequence>
<dbReference type="Pfam" id="PF00126">
    <property type="entry name" value="HTH_1"/>
    <property type="match status" value="1"/>
</dbReference>
<dbReference type="AlphaFoldDB" id="A0A174LM28"/>
<gene>
    <name evidence="2" type="ORF">ERS852498_01520</name>
</gene>
<dbReference type="SUPFAM" id="SSF46785">
    <property type="entry name" value="Winged helix' DNA-binding domain"/>
    <property type="match status" value="1"/>
</dbReference>
<dbReference type="RefSeq" id="WP_055266537.1">
    <property type="nucleotide sequence ID" value="NZ_CZAL01000007.1"/>
</dbReference>
<evidence type="ECO:0000313" key="3">
    <source>
        <dbReference type="Proteomes" id="UP000095709"/>
    </source>
</evidence>
<name>A0A174LM28_9FIRM</name>
<proteinExistence type="predicted"/>
<protein>
    <submittedName>
        <fullName evidence="2">DNA-binding transcriptional regulator ModE</fullName>
    </submittedName>
</protein>
<dbReference type="GO" id="GO:0003700">
    <property type="term" value="F:DNA-binding transcription factor activity"/>
    <property type="evidence" value="ECO:0007669"/>
    <property type="project" value="InterPro"/>
</dbReference>
<organism evidence="2 3">
    <name type="scientific">Fusicatenibacter saccharivorans</name>
    <dbReference type="NCBI Taxonomy" id="1150298"/>
    <lineage>
        <taxon>Bacteria</taxon>
        <taxon>Bacillati</taxon>
        <taxon>Bacillota</taxon>
        <taxon>Clostridia</taxon>
        <taxon>Lachnospirales</taxon>
        <taxon>Lachnospiraceae</taxon>
        <taxon>Fusicatenibacter</taxon>
    </lineage>
</organism>
<evidence type="ECO:0000313" key="2">
    <source>
        <dbReference type="EMBL" id="CUP22750.1"/>
    </source>
</evidence>
<accession>A0A174LM28</accession>
<dbReference type="GO" id="GO:0003677">
    <property type="term" value="F:DNA binding"/>
    <property type="evidence" value="ECO:0007669"/>
    <property type="project" value="UniProtKB-KW"/>
</dbReference>
<feature type="domain" description="HTH lysR-type" evidence="1">
    <location>
        <begin position="34"/>
        <end position="93"/>
    </location>
</feature>
<dbReference type="EMBL" id="CZAL01000007">
    <property type="protein sequence ID" value="CUP22750.1"/>
    <property type="molecule type" value="Genomic_DNA"/>
</dbReference>
<dbReference type="PANTHER" id="PTHR30432:SF1">
    <property type="entry name" value="DNA-BINDING TRANSCRIPTIONAL DUAL REGULATOR MODE"/>
    <property type="match status" value="1"/>
</dbReference>
<reference evidence="2 3" key="1">
    <citation type="submission" date="2015-09" db="EMBL/GenBank/DDBJ databases">
        <authorList>
            <consortium name="Pathogen Informatics"/>
        </authorList>
    </citation>
    <scope>NUCLEOTIDE SEQUENCE [LARGE SCALE GENOMIC DNA]</scope>
    <source>
        <strain evidence="2 3">2789STDY5834885</strain>
    </source>
</reference>
<dbReference type="InterPro" id="IPR036388">
    <property type="entry name" value="WH-like_DNA-bd_sf"/>
</dbReference>
<dbReference type="InterPro" id="IPR036390">
    <property type="entry name" value="WH_DNA-bd_sf"/>
</dbReference>
<dbReference type="InterPro" id="IPR051815">
    <property type="entry name" value="Molybdate_resp_trans_reg"/>
</dbReference>
<keyword evidence="2" id="KW-0238">DNA-binding</keyword>